<gene>
    <name evidence="1" type="ORF">METZ01_LOCUS2063</name>
</gene>
<accession>A0A381N413</accession>
<organism evidence="1">
    <name type="scientific">marine metagenome</name>
    <dbReference type="NCBI Taxonomy" id="408172"/>
    <lineage>
        <taxon>unclassified sequences</taxon>
        <taxon>metagenomes</taxon>
        <taxon>ecological metagenomes</taxon>
    </lineage>
</organism>
<reference evidence="1" key="1">
    <citation type="submission" date="2018-05" db="EMBL/GenBank/DDBJ databases">
        <authorList>
            <person name="Lanie J.A."/>
            <person name="Ng W.-L."/>
            <person name="Kazmierczak K.M."/>
            <person name="Andrzejewski T.M."/>
            <person name="Davidsen T.M."/>
            <person name="Wayne K.J."/>
            <person name="Tettelin H."/>
            <person name="Glass J.I."/>
            <person name="Rusch D."/>
            <person name="Podicherti R."/>
            <person name="Tsui H.-C.T."/>
            <person name="Winkler M.E."/>
        </authorList>
    </citation>
    <scope>NUCLEOTIDE SEQUENCE</scope>
</reference>
<dbReference type="EMBL" id="UINC01000109">
    <property type="protein sequence ID" value="SUZ49209.1"/>
    <property type="molecule type" value="Genomic_DNA"/>
</dbReference>
<dbReference type="AlphaFoldDB" id="A0A381N413"/>
<sequence>MIIRIIIMRLGFSVLLLSLTLAENPLSRTQTRPLITELNKQMGYFRMELDERSLSFSEIENNNTLFTMPIKTRRNNYEEIILLSYGCIGRSIQNQLKMSTGAGKVVIVPSIVSVDCTIPLGRDDTRLATSINHKTAVQFAEGFISSQEFWQEIMNSAEASSNMEMTIRTPAIFMTDVDFENLIAARIALEGKGNPKVDNILSLASKASYIPGLESKLENMLVDHMKTKHFGLMTRVLGYEPAEEQIVRIGKQFFYHAQKPYIEVKEIHISDSLRYVWKGNKYPQVLDQHYQAYRLQQN</sequence>
<protein>
    <submittedName>
        <fullName evidence="1">Uncharacterized protein</fullName>
    </submittedName>
</protein>
<evidence type="ECO:0000313" key="1">
    <source>
        <dbReference type="EMBL" id="SUZ49209.1"/>
    </source>
</evidence>
<name>A0A381N413_9ZZZZ</name>
<proteinExistence type="predicted"/>